<organism evidence="1 2">
    <name type="scientific">Alishewanella jeotgali KCTC 22429</name>
    <dbReference type="NCBI Taxonomy" id="1129374"/>
    <lineage>
        <taxon>Bacteria</taxon>
        <taxon>Pseudomonadati</taxon>
        <taxon>Pseudomonadota</taxon>
        <taxon>Gammaproteobacteria</taxon>
        <taxon>Alteromonadales</taxon>
        <taxon>Alteromonadaceae</taxon>
        <taxon>Alishewanella</taxon>
    </lineage>
</organism>
<dbReference type="STRING" id="1129374.AJE_12278"/>
<accession>H3ZGI3</accession>
<reference evidence="1 2" key="1">
    <citation type="journal article" date="2012" name="J. Bacteriol.">
        <title>Genome Sequence of Extracellular-Protease-Producing Alishewanella jeotgali Isolated from Traditional Korean Fermented Seafood.</title>
        <authorList>
            <person name="Jung J."/>
            <person name="Chun J."/>
            <person name="Park W."/>
        </authorList>
    </citation>
    <scope>NUCLEOTIDE SEQUENCE [LARGE SCALE GENOMIC DNA]</scope>
    <source>
        <strain evidence="1 2">KCTC 22429</strain>
    </source>
</reference>
<name>H3ZGI3_9ALTE</name>
<evidence type="ECO:0000313" key="1">
    <source>
        <dbReference type="EMBL" id="EHR40295.1"/>
    </source>
</evidence>
<keyword evidence="2" id="KW-1185">Reference proteome</keyword>
<dbReference type="Proteomes" id="UP000012046">
    <property type="component" value="Unassembled WGS sequence"/>
</dbReference>
<protein>
    <submittedName>
        <fullName evidence="1">Uncharacterized protein</fullName>
    </submittedName>
</protein>
<proteinExistence type="predicted"/>
<dbReference type="AlphaFoldDB" id="H3ZGI3"/>
<dbReference type="EMBL" id="AHTH01000040">
    <property type="protein sequence ID" value="EHR40295.1"/>
    <property type="molecule type" value="Genomic_DNA"/>
</dbReference>
<sequence>MTIFSMETIEVSEAQFRQQLWRWKSVGRTLLNLPKIEKRDHKLRISVVSVDNITCYSLKKSFESYQQLLNWYGSILDELE</sequence>
<comment type="caution">
    <text evidence="1">The sequence shown here is derived from an EMBL/GenBank/DDBJ whole genome shotgun (WGS) entry which is preliminary data.</text>
</comment>
<gene>
    <name evidence="1" type="ORF">AJE_12278</name>
</gene>
<evidence type="ECO:0000313" key="2">
    <source>
        <dbReference type="Proteomes" id="UP000012046"/>
    </source>
</evidence>